<gene>
    <name evidence="1" type="ORF">J3R75_003461</name>
</gene>
<name>A0AAE4APH9_9BACT</name>
<organism evidence="1 2">
    <name type="scientific">Oligosphaera ethanolica</name>
    <dbReference type="NCBI Taxonomy" id="760260"/>
    <lineage>
        <taxon>Bacteria</taxon>
        <taxon>Pseudomonadati</taxon>
        <taxon>Lentisphaerota</taxon>
        <taxon>Oligosphaeria</taxon>
        <taxon>Oligosphaerales</taxon>
        <taxon>Oligosphaeraceae</taxon>
        <taxon>Oligosphaera</taxon>
    </lineage>
</organism>
<accession>A0AAE4APH9</accession>
<protein>
    <submittedName>
        <fullName evidence="1">Uncharacterized protein</fullName>
    </submittedName>
</protein>
<proteinExistence type="predicted"/>
<evidence type="ECO:0000313" key="1">
    <source>
        <dbReference type="EMBL" id="MDQ0291354.1"/>
    </source>
</evidence>
<dbReference type="Proteomes" id="UP001238163">
    <property type="component" value="Unassembled WGS sequence"/>
</dbReference>
<keyword evidence="2" id="KW-1185">Reference proteome</keyword>
<dbReference type="EMBL" id="JAUSVL010000001">
    <property type="protein sequence ID" value="MDQ0291354.1"/>
    <property type="molecule type" value="Genomic_DNA"/>
</dbReference>
<comment type="caution">
    <text evidence="1">The sequence shown here is derived from an EMBL/GenBank/DDBJ whole genome shotgun (WGS) entry which is preliminary data.</text>
</comment>
<evidence type="ECO:0000313" key="2">
    <source>
        <dbReference type="Proteomes" id="UP001238163"/>
    </source>
</evidence>
<dbReference type="AlphaFoldDB" id="A0AAE4APH9"/>
<dbReference type="RefSeq" id="WP_307264030.1">
    <property type="nucleotide sequence ID" value="NZ_JAUSVL010000001.1"/>
</dbReference>
<reference evidence="1" key="1">
    <citation type="submission" date="2023-07" db="EMBL/GenBank/DDBJ databases">
        <title>Genomic Encyclopedia of Type Strains, Phase IV (KMG-IV): sequencing the most valuable type-strain genomes for metagenomic binning, comparative biology and taxonomic classification.</title>
        <authorList>
            <person name="Goeker M."/>
        </authorList>
    </citation>
    <scope>NUCLEOTIDE SEQUENCE</scope>
    <source>
        <strain evidence="1">DSM 24202</strain>
    </source>
</reference>
<sequence>MQTNLYLTVFPMEALIASQLSPEAFAAYMSVGARKGSAEALIFICINKENGPFCWEEARQKCVPHADGRPKRSFYLSIHRVLENLDLETMGDLYLVTRDGRCLALQRPGIGGGECQMPEDWDGIGLYKELCPVHPLVVSCRPPGDFGAYMTSPDNRVSVPSLLFADLRIVTTPEQSQVGSRVGTLFDRRMEHLKSCIEEVQQRRDKGAKIVDRSYASRFSYGLIKNGVYLCRGQQCLFWPMPSRDSLKETAYDWGRSAEIF</sequence>